<proteinExistence type="predicted"/>
<dbReference type="STRING" id="4540.A0A3L6QMW1"/>
<feature type="compositionally biased region" description="Pro residues" evidence="1">
    <location>
        <begin position="53"/>
        <end position="62"/>
    </location>
</feature>
<organism evidence="2 3">
    <name type="scientific">Panicum miliaceum</name>
    <name type="common">Proso millet</name>
    <name type="synonym">Broomcorn millet</name>
    <dbReference type="NCBI Taxonomy" id="4540"/>
    <lineage>
        <taxon>Eukaryota</taxon>
        <taxon>Viridiplantae</taxon>
        <taxon>Streptophyta</taxon>
        <taxon>Embryophyta</taxon>
        <taxon>Tracheophyta</taxon>
        <taxon>Spermatophyta</taxon>
        <taxon>Magnoliopsida</taxon>
        <taxon>Liliopsida</taxon>
        <taxon>Poales</taxon>
        <taxon>Poaceae</taxon>
        <taxon>PACMAD clade</taxon>
        <taxon>Panicoideae</taxon>
        <taxon>Panicodae</taxon>
        <taxon>Paniceae</taxon>
        <taxon>Panicinae</taxon>
        <taxon>Panicum</taxon>
        <taxon>Panicum sect. Panicum</taxon>
    </lineage>
</organism>
<evidence type="ECO:0000313" key="2">
    <source>
        <dbReference type="EMBL" id="RLM84818.1"/>
    </source>
</evidence>
<comment type="caution">
    <text evidence="2">The sequence shown here is derived from an EMBL/GenBank/DDBJ whole genome shotgun (WGS) entry which is preliminary data.</text>
</comment>
<gene>
    <name evidence="2" type="ORF">C2845_PM04G33530</name>
</gene>
<evidence type="ECO:0000313" key="3">
    <source>
        <dbReference type="Proteomes" id="UP000275267"/>
    </source>
</evidence>
<sequence>MGTWTIFNRPEPAPHHPPPACSHVPSVRVAIDPLPTPSLLSHPFRALHIAFPPSSPTAPAAPAPEMSDEGGAGEPLSDSQNREIAVWFLSNAPAGEIHYVAKGNPPPPPLFLPILCV</sequence>
<reference evidence="3" key="1">
    <citation type="journal article" date="2019" name="Nat. Commun.">
        <title>The genome of broomcorn millet.</title>
        <authorList>
            <person name="Zou C."/>
            <person name="Miki D."/>
            <person name="Li D."/>
            <person name="Tang Q."/>
            <person name="Xiao L."/>
            <person name="Rajput S."/>
            <person name="Deng P."/>
            <person name="Jia W."/>
            <person name="Huang R."/>
            <person name="Zhang M."/>
            <person name="Sun Y."/>
            <person name="Hu J."/>
            <person name="Fu X."/>
            <person name="Schnable P.S."/>
            <person name="Li F."/>
            <person name="Zhang H."/>
            <person name="Feng B."/>
            <person name="Zhu X."/>
            <person name="Liu R."/>
            <person name="Schnable J.C."/>
            <person name="Zhu J.-K."/>
            <person name="Zhang H."/>
        </authorList>
    </citation>
    <scope>NUCLEOTIDE SEQUENCE [LARGE SCALE GENOMIC DNA]</scope>
</reference>
<dbReference type="Proteomes" id="UP000275267">
    <property type="component" value="Unassembled WGS sequence"/>
</dbReference>
<dbReference type="AlphaFoldDB" id="A0A3L6QMW1"/>
<feature type="region of interest" description="Disordered" evidence="1">
    <location>
        <begin position="51"/>
        <end position="79"/>
    </location>
</feature>
<evidence type="ECO:0000256" key="1">
    <source>
        <dbReference type="SAM" id="MobiDB-lite"/>
    </source>
</evidence>
<dbReference type="EMBL" id="PQIB02000011">
    <property type="protein sequence ID" value="RLM84818.1"/>
    <property type="molecule type" value="Genomic_DNA"/>
</dbReference>
<protein>
    <submittedName>
        <fullName evidence="2">Uncharacterized protein</fullName>
    </submittedName>
</protein>
<keyword evidence="3" id="KW-1185">Reference proteome</keyword>
<name>A0A3L6QMW1_PANMI</name>
<accession>A0A3L6QMW1</accession>